<dbReference type="Pfam" id="PF13289">
    <property type="entry name" value="SIR2_2"/>
    <property type="match status" value="1"/>
</dbReference>
<protein>
    <submittedName>
        <fullName evidence="1">Uncharacterized protein</fullName>
    </submittedName>
</protein>
<dbReference type="Proteomes" id="UP000442469">
    <property type="component" value="Unassembled WGS sequence"/>
</dbReference>
<accession>A0A6N8EYU3</accession>
<evidence type="ECO:0000313" key="2">
    <source>
        <dbReference type="Proteomes" id="UP000442469"/>
    </source>
</evidence>
<dbReference type="EMBL" id="WNZZ01000024">
    <property type="protein sequence ID" value="MUG25337.1"/>
    <property type="molecule type" value="Genomic_DNA"/>
</dbReference>
<name>A0A6N8EYU3_PAEMA</name>
<organism evidence="1 2">
    <name type="scientific">Paenibacillus macerans</name>
    <name type="common">Bacillus macerans</name>
    <dbReference type="NCBI Taxonomy" id="44252"/>
    <lineage>
        <taxon>Bacteria</taxon>
        <taxon>Bacillati</taxon>
        <taxon>Bacillota</taxon>
        <taxon>Bacilli</taxon>
        <taxon>Bacillales</taxon>
        <taxon>Paenibacillaceae</taxon>
        <taxon>Paenibacillus</taxon>
    </lineage>
</organism>
<evidence type="ECO:0000313" key="1">
    <source>
        <dbReference type="EMBL" id="MUG25337.1"/>
    </source>
</evidence>
<gene>
    <name evidence="1" type="ORF">GNQ08_23500</name>
</gene>
<proteinExistence type="predicted"/>
<dbReference type="AlphaFoldDB" id="A0A6N8EYU3"/>
<sequence length="378" mass="43980">MTKPLFLFGNGLSVALSSEFALRNITTRFIDELDQEDRDFLMQLCGGEDGLSFDDFESNFTYLESAYESLVKYNSFIESEVGKTFLRNFNLSNPELSNHKKIIEKIYRKYIARILEIIHGNVHLDAIERKLGGFTEFFVRNLRESTKGFVFTLNYDLLVETILLEKLGTNYFTDFCFSANKLKDTNVSKFDFNPKRNEGYYSDSQRQVELHHLHGSLSLFYDYSRNRATKLKSEDIGFEDIYKEIYEENLPLIPAIITGGGKSDKIVQYPFEFYYRALKDICDFGEASKLFIVGYSFRDDHINDLIIRWTKNVKDYTKGLLIVDYKNSNEDKEAFKEVVRKAIRKRPAIPDHCFEFGGANNIHDVEGTEAKEINKLIR</sequence>
<reference evidence="1 2" key="1">
    <citation type="submission" date="2019-11" db="EMBL/GenBank/DDBJ databases">
        <title>Draft genome sequences of five Paenibacillus species of dairy origin.</title>
        <authorList>
            <person name="Olajide A.M."/>
            <person name="Chen S."/>
            <person name="Lapointe G."/>
        </authorList>
    </citation>
    <scope>NUCLEOTIDE SEQUENCE [LARGE SCALE GENOMIC DNA]</scope>
    <source>
        <strain evidence="1 2">3CT49</strain>
    </source>
</reference>
<comment type="caution">
    <text evidence="1">The sequence shown here is derived from an EMBL/GenBank/DDBJ whole genome shotgun (WGS) entry which is preliminary data.</text>
</comment>
<dbReference type="RefSeq" id="WP_155620998.1">
    <property type="nucleotide sequence ID" value="NZ_CP086393.1"/>
</dbReference>